<gene>
    <name evidence="1" type="ORF">MPEAHAMD_5373</name>
</gene>
<keyword evidence="2" id="KW-1185">Reference proteome</keyword>
<evidence type="ECO:0000313" key="1">
    <source>
        <dbReference type="EMBL" id="GJD65186.1"/>
    </source>
</evidence>
<dbReference type="Proteomes" id="UP001055286">
    <property type="component" value="Unassembled WGS sequence"/>
</dbReference>
<sequence length="338" mass="33589">MVDITPIRVGDRPNDGKGDLAREAWIKANANTFALKTAVEDISGAVGDLADIVPKGLAALALTARGPLPGGRFLAAYGDRQAVVVAPADSASAAGRAIGYLEGAAADGAAISARVAGAVAAPLADWTAAGLPVYLTDDGRPTTVRRTSGWVQSVGTTTGPGTFALALAPAVWRVPAVALADLVAALPQALTEAVRALGLAPPVGAGVLWRNGSFVVLSPALDGAPYVAPSGAGSAGALDPVSALLPVALPLVLRALPTSPPAGAGVLWRNNGLVALSPALDGSPYPVTLMPSGGAGALGAVRAVVLPWLAGTLPTLPLNPPIAPGIVWRAQHRLALSL</sequence>
<protein>
    <submittedName>
        <fullName evidence="1">Uncharacterized protein</fullName>
    </submittedName>
</protein>
<dbReference type="AlphaFoldDB" id="A0AA37M7W0"/>
<dbReference type="RefSeq" id="WP_099898695.1">
    <property type="nucleotide sequence ID" value="NZ_BPQJ01000035.1"/>
</dbReference>
<name>A0AA37M7W0_9HYPH</name>
<comment type="caution">
    <text evidence="1">The sequence shown here is derived from an EMBL/GenBank/DDBJ whole genome shotgun (WGS) entry which is preliminary data.</text>
</comment>
<evidence type="ECO:0000313" key="2">
    <source>
        <dbReference type="Proteomes" id="UP001055286"/>
    </source>
</evidence>
<reference evidence="1" key="2">
    <citation type="submission" date="2021-08" db="EMBL/GenBank/DDBJ databases">
        <authorList>
            <person name="Tani A."/>
            <person name="Ola A."/>
            <person name="Ogura Y."/>
            <person name="Katsura K."/>
            <person name="Hayashi T."/>
        </authorList>
    </citation>
    <scope>NUCLEOTIDE SEQUENCE</scope>
    <source>
        <strain evidence="1">JCM 32048</strain>
    </source>
</reference>
<reference evidence="1" key="1">
    <citation type="journal article" date="2016" name="Front. Microbiol.">
        <title>Genome Sequence of the Piezophilic, Mesophilic Sulfate-Reducing Bacterium Desulfovibrio indicus J2T.</title>
        <authorList>
            <person name="Cao J."/>
            <person name="Maignien L."/>
            <person name="Shao Z."/>
            <person name="Alain K."/>
            <person name="Jebbar M."/>
        </authorList>
    </citation>
    <scope>NUCLEOTIDE SEQUENCE</scope>
    <source>
        <strain evidence="1">JCM 32048</strain>
    </source>
</reference>
<proteinExistence type="predicted"/>
<organism evidence="1 2">
    <name type="scientific">Methylobacterium frigidaeris</name>
    <dbReference type="NCBI Taxonomy" id="2038277"/>
    <lineage>
        <taxon>Bacteria</taxon>
        <taxon>Pseudomonadati</taxon>
        <taxon>Pseudomonadota</taxon>
        <taxon>Alphaproteobacteria</taxon>
        <taxon>Hyphomicrobiales</taxon>
        <taxon>Methylobacteriaceae</taxon>
        <taxon>Methylobacterium</taxon>
    </lineage>
</organism>
<dbReference type="EMBL" id="BPQJ01000035">
    <property type="protein sequence ID" value="GJD65186.1"/>
    <property type="molecule type" value="Genomic_DNA"/>
</dbReference>
<accession>A0AA37M7W0</accession>